<evidence type="ECO:0000256" key="2">
    <source>
        <dbReference type="PROSITE-ProRule" id="PRU00708"/>
    </source>
</evidence>
<evidence type="ECO:0008006" key="7">
    <source>
        <dbReference type="Google" id="ProtNLM"/>
    </source>
</evidence>
<comment type="caution">
    <text evidence="5">The sequence shown here is derived from an EMBL/GenBank/DDBJ whole genome shotgun (WGS) entry which is preliminary data.</text>
</comment>
<feature type="region of interest" description="Disordered" evidence="4">
    <location>
        <begin position="589"/>
        <end position="614"/>
    </location>
</feature>
<feature type="repeat" description="PPR" evidence="2">
    <location>
        <begin position="394"/>
        <end position="428"/>
    </location>
</feature>
<keyword evidence="6" id="KW-1185">Reference proteome</keyword>
<feature type="compositionally biased region" description="Low complexity" evidence="4">
    <location>
        <begin position="1370"/>
        <end position="1380"/>
    </location>
</feature>
<name>A0A812MHT1_9DINO</name>
<reference evidence="5" key="1">
    <citation type="submission" date="2021-02" db="EMBL/GenBank/DDBJ databases">
        <authorList>
            <person name="Dougan E. K."/>
            <person name="Rhodes N."/>
            <person name="Thang M."/>
            <person name="Chan C."/>
        </authorList>
    </citation>
    <scope>NUCLEOTIDE SEQUENCE</scope>
</reference>
<feature type="coiled-coil region" evidence="3">
    <location>
        <begin position="54"/>
        <end position="123"/>
    </location>
</feature>
<dbReference type="EMBL" id="CAJNDS010001524">
    <property type="protein sequence ID" value="CAE7263533.1"/>
    <property type="molecule type" value="Genomic_DNA"/>
</dbReference>
<feature type="compositionally biased region" description="Low complexity" evidence="4">
    <location>
        <begin position="1228"/>
        <end position="1239"/>
    </location>
</feature>
<keyword evidence="1" id="KW-0677">Repeat</keyword>
<feature type="region of interest" description="Disordered" evidence="4">
    <location>
        <begin position="1"/>
        <end position="47"/>
    </location>
</feature>
<feature type="compositionally biased region" description="Basic and acidic residues" evidence="4">
    <location>
        <begin position="1176"/>
        <end position="1195"/>
    </location>
</feature>
<dbReference type="Gene3D" id="1.25.40.10">
    <property type="entry name" value="Tetratricopeptide repeat domain"/>
    <property type="match status" value="3"/>
</dbReference>
<accession>A0A812MHT1</accession>
<evidence type="ECO:0000313" key="6">
    <source>
        <dbReference type="Proteomes" id="UP000604046"/>
    </source>
</evidence>
<sequence>MAGKRLVMAPSPGTGLFAHEPRPREKGRYAREPPKETDKPLVDHEEERVNKQLVEILERKVAKLRGRADEEERGRKAAEAQLEDFKQRLEIREHEMAVLSAAKRDLEEDRHEAVRRRAELEGVQQDCWAPNISDEARRDVLRNSDLALRGRQPELLTAHLRRLSRKQVKRALQFLRSCRALQLEPNVFHLTAAVSACEKSSSWGAALGLISSLTSWEVCPNEVTLSSGTSACAKKARWQAAFNLLRAMRKLSLQRDEFSGSAAICASAPRGLWPLSLGTLSALHWAYILPSDRAFACCSAAITACEKGRRWQMAHLLLHFPASVSQDVITFSAVLSAFQKADRWEPALQLLGQMHWASVTPNAFSLNAALSSCAKGRWKLALVLPGSLPALPLDRVTYNTQIRICEEVQRWRQSFALLGQMRTRAMVPDLIGMSSAMAACERTGQWKLGLHCLSCMRVLRMQIDDLCWSCAMSACDSSGRWQAVLALMSEAQAHRCMGDAVAHGIAMRACSMGSLWQQALDMLSSGEEELAGDMICYSAAISACFSALVVRRHVTSYCAHEASEATLEELQQQQRELAFEQVEQGLPAQHGTAHDSNDGVVPDPELPPPQRKSWTDPLEFAKAVEQQASMHSMKSAIHKGVLTKMGSKVFPEEPSHGDPHQRQRFSCETIASVLCNIFLLPIGVVLCDAPCPWLQKAARRGAVLVGSMMWVACVHSASTDANTGREVGSCWLRACEATAFLALLFGKSCSKSFGQLNGHYTKAMKSQGLASSRGHRIKWDVAVILGCCACWLACHCAKVRLVSMSGGQMTMQVYMLPCLQVGYSAAWSLWLLRWNELLKDSVDKFCRHCAECPAVVDATYTQWFCIISLAGQIAEEGDTVYFVMCGSTMLSAVPPLVDIFVPAQEFPLAGTDWLLPQLTASIVTLFLVAHVIRSASAATAKCETAVAFVNSLQAFLPPDMRPDHGLFVSFMEVSDVGISVRGVKVTTALLFRLQSLAFSVMLFSAMRFQMLPEDQKAQLEEQLDRFLRRRDLLSGSGFGVPKLDWWAHIKPYARRGASVQRALREREAEVQRLEDKRLHDEEQWKAQILKLLGEVKKVEQTSASLSQELTATKSELSRVKAGGQDVVRRYEEESGRRLELEERCLQLEEKVRAGSAKSRDAEFQQKLKQSQQAKQTVEELAKHHEERGREEALRADEAEARCQDLQTEVQRLHALCCEQKQRIRELEASQAAPAAAAQEVPEEEGPPAASQLPPLPGRSSRPGTGGSAASAASERSRGPGSRSRSATESLPQPLAGGYQKAGASEGRLPPGAIRRGGSVPVRKPGAGRGIPHPLAKQSRSASPACQVQRTPPPFGAGILRVANSDSRPNSAASRQGSSQRAESEADLGIDDAIPSESDSSDEEEVLTAVKSSAWQVFHAFDCLRAKSAKEQSFARAVTVDKASGPEASGSLAAWQSGAYVAYACLEARKSGCIGRVIGKESEPVFRQKRGAFLDQASVARPPPAGFGDINMVEEIERQEDEVKHARLEVRLREMVLEVVAPTVERAVRMQNHCDHLSKRIESQHGVLTLMARDVHTAMEKLGLVGEFKKQLDDFWGSQKDLELKLANHVREVLANVEQCKHDCKTLSSTTERLNKQIIRAQEDTDHLRTDIFKMQTSLDMGVKKNKDHLDFEVKRLELGIDQVKDMHKALSNEIWGPEEVDEFSPPSLRRFDMQTAQLETTVGEVLAELQELRLLDSHVKKITGIQEGHGEHLTDLTSITTEISNRVEKVDKDLKAEIKRTANLMSAHSANMLHETRTSFSREVKELAALHSDVQIFLKDAEDSLQHVKESLDSSSRYVEASLHEVRLDIESLDSKRDRDKQALEDSMGSLQQQAESSSASLDQLFRSLEHLSSVLQLSLKGQRMVIALGVQDFVDRKDTTYVGFKKAHAGPLALVCFVGAVAAQSPSNASSAATSLRGCRDCHCQGVEGGPCRAKPWMVWVRASPCCDDFECTSSGFGGVCVRRQERCLPEHSTCGWSGQPSQSCCGSAQCQQLLGGSEMKCVEQQSCVATNEVCGGPGQLTQQCCGSAKCQQLLGGSQMTCVEQQSCVAVNEVCGGPGQLTQLCCGNAKCQQLFGGSQMICVEQESCVAENEVCGGPGQLTQPCCGDAKCRQLLGGSQMKCVKPQSLLLEQVCVAANEVCGGPGQMTQQCCGNARCQRLLGGSQMICVKQESCVAENEVCGGPGQLTQLCCGNAKCQQLFGGSQMICVEQESCVAENEVCGGPGQLTQPCCGNAKCQQLLGGSQMTCHAD</sequence>
<protein>
    <recommendedName>
        <fullName evidence="7">Pentatricopeptide repeat-containing protein, chloroplastic</fullName>
    </recommendedName>
</protein>
<keyword evidence="3" id="KW-0175">Coiled coil</keyword>
<feature type="region of interest" description="Disordered" evidence="4">
    <location>
        <begin position="1228"/>
        <end position="1403"/>
    </location>
</feature>
<gene>
    <name evidence="5" type="ORF">SNAT2548_LOCUS13854</name>
</gene>
<feature type="compositionally biased region" description="Basic and acidic residues" evidence="4">
    <location>
        <begin position="19"/>
        <end position="47"/>
    </location>
</feature>
<feature type="repeat" description="PPR" evidence="2">
    <location>
        <begin position="327"/>
        <end position="361"/>
    </location>
</feature>
<dbReference type="InterPro" id="IPR011990">
    <property type="entry name" value="TPR-like_helical_dom_sf"/>
</dbReference>
<feature type="compositionally biased region" description="Polar residues" evidence="4">
    <location>
        <begin position="1337"/>
        <end position="1349"/>
    </location>
</feature>
<evidence type="ECO:0000256" key="4">
    <source>
        <dbReference type="SAM" id="MobiDB-lite"/>
    </source>
</evidence>
<dbReference type="OrthoDB" id="431018at2759"/>
<organism evidence="5 6">
    <name type="scientific">Symbiodinium natans</name>
    <dbReference type="NCBI Taxonomy" id="878477"/>
    <lineage>
        <taxon>Eukaryota</taxon>
        <taxon>Sar</taxon>
        <taxon>Alveolata</taxon>
        <taxon>Dinophyceae</taxon>
        <taxon>Suessiales</taxon>
        <taxon>Symbiodiniaceae</taxon>
        <taxon>Symbiodinium</taxon>
    </lineage>
</organism>
<evidence type="ECO:0000256" key="3">
    <source>
        <dbReference type="SAM" id="Coils"/>
    </source>
</evidence>
<dbReference type="PANTHER" id="PTHR47936:SF1">
    <property type="entry name" value="PENTATRICOPEPTIDE REPEAT-CONTAINING PROTEIN GUN1, CHLOROPLASTIC"/>
    <property type="match status" value="1"/>
</dbReference>
<feature type="compositionally biased region" description="Low complexity" evidence="4">
    <location>
        <begin position="1166"/>
        <end position="1175"/>
    </location>
</feature>
<dbReference type="PANTHER" id="PTHR47936">
    <property type="entry name" value="PPR_LONG DOMAIN-CONTAINING PROTEIN"/>
    <property type="match status" value="1"/>
</dbReference>
<evidence type="ECO:0000256" key="1">
    <source>
        <dbReference type="ARBA" id="ARBA00022737"/>
    </source>
</evidence>
<dbReference type="PROSITE" id="PS51375">
    <property type="entry name" value="PPR"/>
    <property type="match status" value="2"/>
</dbReference>
<proteinExistence type="predicted"/>
<dbReference type="Proteomes" id="UP000604046">
    <property type="component" value="Unassembled WGS sequence"/>
</dbReference>
<feature type="compositionally biased region" description="Low complexity" evidence="4">
    <location>
        <begin position="1257"/>
        <end position="1286"/>
    </location>
</feature>
<feature type="region of interest" description="Disordered" evidence="4">
    <location>
        <begin position="1155"/>
        <end position="1195"/>
    </location>
</feature>
<feature type="compositionally biased region" description="Basic and acidic residues" evidence="4">
    <location>
        <begin position="1155"/>
        <end position="1165"/>
    </location>
</feature>
<dbReference type="InterPro" id="IPR002885">
    <property type="entry name" value="PPR_rpt"/>
</dbReference>
<evidence type="ECO:0000313" key="5">
    <source>
        <dbReference type="EMBL" id="CAE7263533.1"/>
    </source>
</evidence>